<evidence type="ECO:0000313" key="12">
    <source>
        <dbReference type="Proteomes" id="UP000709336"/>
    </source>
</evidence>
<name>A0ABX1R306_9ALTE</name>
<comment type="catalytic activity">
    <reaction evidence="8 9">
        <text>hydroxymethylbilane = uroporphyrinogen III + H2O</text>
        <dbReference type="Rhea" id="RHEA:18965"/>
        <dbReference type="ChEBI" id="CHEBI:15377"/>
        <dbReference type="ChEBI" id="CHEBI:57308"/>
        <dbReference type="ChEBI" id="CHEBI:57845"/>
        <dbReference type="EC" id="4.2.1.75"/>
    </reaction>
</comment>
<dbReference type="PANTHER" id="PTHR38042">
    <property type="entry name" value="UROPORPHYRINOGEN-III SYNTHASE, CHLOROPLASTIC"/>
    <property type="match status" value="1"/>
</dbReference>
<evidence type="ECO:0000256" key="6">
    <source>
        <dbReference type="ARBA" id="ARBA00037589"/>
    </source>
</evidence>
<dbReference type="InterPro" id="IPR003754">
    <property type="entry name" value="4pyrrol_synth_uPrphyn_synth"/>
</dbReference>
<feature type="domain" description="Tetrapyrrole biosynthesis uroporphyrinogen III synthase" evidence="10">
    <location>
        <begin position="17"/>
        <end position="229"/>
    </location>
</feature>
<dbReference type="SUPFAM" id="SSF69618">
    <property type="entry name" value="HemD-like"/>
    <property type="match status" value="1"/>
</dbReference>
<keyword evidence="12" id="KW-1185">Reference proteome</keyword>
<comment type="pathway">
    <text evidence="1 9">Porphyrin-containing compound metabolism; protoporphyrin-IX biosynthesis; coproporphyrinogen-III from 5-aminolevulinate: step 3/4.</text>
</comment>
<dbReference type="EMBL" id="JAATNW010000004">
    <property type="protein sequence ID" value="NMH59856.1"/>
    <property type="molecule type" value="Genomic_DNA"/>
</dbReference>
<keyword evidence="4 9" id="KW-0456">Lyase</keyword>
<keyword evidence="5 9" id="KW-0627">Porphyrin biosynthesis</keyword>
<dbReference type="Pfam" id="PF02602">
    <property type="entry name" value="HEM4"/>
    <property type="match status" value="1"/>
</dbReference>
<evidence type="ECO:0000259" key="10">
    <source>
        <dbReference type="Pfam" id="PF02602"/>
    </source>
</evidence>
<proteinExistence type="inferred from homology"/>
<dbReference type="EC" id="4.2.1.75" evidence="3 9"/>
<sequence length="238" mass="25860">MYLLTRPRPKLAASCEQFLAQGIAVTGIATVDIQALPFSTVQSQTVTKLSVNDWLIVTSTFAADVFASTLSVSDIKARCAAIGSSTAKRLREQGFNVIAPDVPTSEGMMNLLTMKNAKNCQAVIIKGEGGREYLAESLTEIGIPTAELAVYRRIPLSPPEESNQWQWADVKGIITTSVEMATPLFTYYDSDKLTSVPWLTVSQRIANTLISYGVKSVGIAQGANDAALIKWVHENWES</sequence>
<comment type="caution">
    <text evidence="11">The sequence shown here is derived from an EMBL/GenBank/DDBJ whole genome shotgun (WGS) entry which is preliminary data.</text>
</comment>
<dbReference type="PANTHER" id="PTHR38042:SF1">
    <property type="entry name" value="UROPORPHYRINOGEN-III SYNTHASE, CHLOROPLASTIC"/>
    <property type="match status" value="1"/>
</dbReference>
<gene>
    <name evidence="11" type="ORF">HCJ96_07505</name>
</gene>
<evidence type="ECO:0000256" key="2">
    <source>
        <dbReference type="ARBA" id="ARBA00008133"/>
    </source>
</evidence>
<comment type="function">
    <text evidence="6 9">Catalyzes cyclization of the linear tetrapyrrole, hydroxymethylbilane, to the macrocyclic uroporphyrinogen III.</text>
</comment>
<evidence type="ECO:0000256" key="1">
    <source>
        <dbReference type="ARBA" id="ARBA00004772"/>
    </source>
</evidence>
<comment type="similarity">
    <text evidence="2 9">Belongs to the uroporphyrinogen-III synthase family.</text>
</comment>
<evidence type="ECO:0000256" key="8">
    <source>
        <dbReference type="ARBA" id="ARBA00048617"/>
    </source>
</evidence>
<dbReference type="CDD" id="cd06578">
    <property type="entry name" value="HemD"/>
    <property type="match status" value="1"/>
</dbReference>
<dbReference type="RefSeq" id="WP_169210433.1">
    <property type="nucleotide sequence ID" value="NZ_JAATNW010000004.1"/>
</dbReference>
<evidence type="ECO:0000256" key="7">
    <source>
        <dbReference type="ARBA" id="ARBA00040167"/>
    </source>
</evidence>
<dbReference type="InterPro" id="IPR036108">
    <property type="entry name" value="4pyrrol_syn_uPrphyn_synt_sf"/>
</dbReference>
<dbReference type="InterPro" id="IPR039793">
    <property type="entry name" value="UROS/Hem4"/>
</dbReference>
<protein>
    <recommendedName>
        <fullName evidence="7 9">Uroporphyrinogen-III synthase</fullName>
        <ecNumber evidence="3 9">4.2.1.75</ecNumber>
    </recommendedName>
</protein>
<organism evidence="11 12">
    <name type="scientific">Alteromonas ponticola</name>
    <dbReference type="NCBI Taxonomy" id="2720613"/>
    <lineage>
        <taxon>Bacteria</taxon>
        <taxon>Pseudomonadati</taxon>
        <taxon>Pseudomonadota</taxon>
        <taxon>Gammaproteobacteria</taxon>
        <taxon>Alteromonadales</taxon>
        <taxon>Alteromonadaceae</taxon>
        <taxon>Alteromonas/Salinimonas group</taxon>
        <taxon>Alteromonas</taxon>
    </lineage>
</organism>
<evidence type="ECO:0000256" key="5">
    <source>
        <dbReference type="ARBA" id="ARBA00023244"/>
    </source>
</evidence>
<reference evidence="11 12" key="1">
    <citation type="submission" date="2020-03" db="EMBL/GenBank/DDBJ databases">
        <title>Alteromonas ponticola sp. nov., isolated from seawater.</title>
        <authorList>
            <person name="Yoon J.-H."/>
            <person name="Kim Y.-O."/>
        </authorList>
    </citation>
    <scope>NUCLEOTIDE SEQUENCE [LARGE SCALE GENOMIC DNA]</scope>
    <source>
        <strain evidence="11 12">MYP5</strain>
    </source>
</reference>
<evidence type="ECO:0000313" key="11">
    <source>
        <dbReference type="EMBL" id="NMH59856.1"/>
    </source>
</evidence>
<evidence type="ECO:0000256" key="4">
    <source>
        <dbReference type="ARBA" id="ARBA00023239"/>
    </source>
</evidence>
<accession>A0ABX1R306</accession>
<dbReference type="Gene3D" id="3.40.50.10090">
    <property type="match status" value="2"/>
</dbReference>
<dbReference type="Proteomes" id="UP000709336">
    <property type="component" value="Unassembled WGS sequence"/>
</dbReference>
<evidence type="ECO:0000256" key="9">
    <source>
        <dbReference type="RuleBase" id="RU366031"/>
    </source>
</evidence>
<evidence type="ECO:0000256" key="3">
    <source>
        <dbReference type="ARBA" id="ARBA00013109"/>
    </source>
</evidence>